<dbReference type="PANTHER" id="PTHR43248:SF2">
    <property type="entry name" value="PROLYL AMINOPEPTIDASE"/>
    <property type="match status" value="1"/>
</dbReference>
<reference evidence="4 5" key="1">
    <citation type="submission" date="2015-01" db="EMBL/GenBank/DDBJ databases">
        <title>The Genome Sequence of Exophiala sideris CBS121828.</title>
        <authorList>
            <consortium name="The Broad Institute Genomics Platform"/>
            <person name="Cuomo C."/>
            <person name="de Hoog S."/>
            <person name="Gorbushina A."/>
            <person name="Stielow B."/>
            <person name="Teixiera M."/>
            <person name="Abouelleil A."/>
            <person name="Chapman S.B."/>
            <person name="Priest M."/>
            <person name="Young S.K."/>
            <person name="Wortman J."/>
            <person name="Nusbaum C."/>
            <person name="Birren B."/>
        </authorList>
    </citation>
    <scope>NUCLEOTIDE SEQUENCE [LARGE SCALE GENOMIC DNA]</scope>
    <source>
        <strain evidence="4 5">CBS 121828</strain>
    </source>
</reference>
<protein>
    <recommendedName>
        <fullName evidence="3">AB hydrolase-1 domain-containing protein</fullName>
    </recommendedName>
</protein>
<evidence type="ECO:0000313" key="4">
    <source>
        <dbReference type="EMBL" id="KIV82829.1"/>
    </source>
</evidence>
<keyword evidence="2" id="KW-0378">Hydrolase</keyword>
<sequence length="463" mass="52307">MSSNGPTIQPAKVLSSRSHQTPGKLLVTELFFEVPLVHSNPRSDPLRIFCRSARKFEKPAVPKPASDDDKLPWFVYIPGGPGFGCAPPQSLMEFTNTVLARGYQFLAFDHRGMGLSTPATVASITAKGSPEQQAEYLKHFRAENAVRDLEAIRKCLTADYPEEKKKWTIMGSSYGGFVCLNYLSFYPEGLREVFPVAGLPPITQSTPDLPIEKLFKKVLSRNQKYYAKYPEDKTNVRNILELISREENRLPAGDVLTAARFLEMGLFFGFHGGLDSVHDVVLRAATDIDIFGYLTRPTLSAIEGFSWFNDQPLYAVLHGSIYAQRQASNWAFDRVSKKFPEFDTNLQTTRDGGPLFTGEMVFRHAFENHGELKYLLPVAELLEKKTDWSNLYDLEQLQKNEVPVYAAIYVEDMYVDFDYSLETASIVKGCKTFITNVLYHDAIRSKNEDVLKALFALRDDTID</sequence>
<dbReference type="InterPro" id="IPR002410">
    <property type="entry name" value="Peptidase_S33"/>
</dbReference>
<dbReference type="PRINTS" id="PR00793">
    <property type="entry name" value="PROAMNOPTASE"/>
</dbReference>
<gene>
    <name evidence="4" type="ORF">PV11_04902</name>
</gene>
<dbReference type="HOGENOM" id="CLU_024518_2_1_1"/>
<name>A0A0D1YNS2_9EURO</name>
<dbReference type="EMBL" id="KN846952">
    <property type="protein sequence ID" value="KIV82829.1"/>
    <property type="molecule type" value="Genomic_DNA"/>
</dbReference>
<evidence type="ECO:0000256" key="2">
    <source>
        <dbReference type="ARBA" id="ARBA00022801"/>
    </source>
</evidence>
<proteinExistence type="inferred from homology"/>
<dbReference type="InterPro" id="IPR000073">
    <property type="entry name" value="AB_hydrolase_1"/>
</dbReference>
<dbReference type="InterPro" id="IPR051601">
    <property type="entry name" value="Serine_prot/Carboxylest_S33"/>
</dbReference>
<dbReference type="Proteomes" id="UP000053599">
    <property type="component" value="Unassembled WGS sequence"/>
</dbReference>
<dbReference type="PANTHER" id="PTHR43248">
    <property type="entry name" value="2-SUCCINYL-6-HYDROXY-2,4-CYCLOHEXADIENE-1-CARBOXYLATE SYNTHASE"/>
    <property type="match status" value="1"/>
</dbReference>
<dbReference type="Gene3D" id="3.40.50.1820">
    <property type="entry name" value="alpha/beta hydrolase"/>
    <property type="match status" value="1"/>
</dbReference>
<dbReference type="AlphaFoldDB" id="A0A0D1YNS2"/>
<dbReference type="InterPro" id="IPR029058">
    <property type="entry name" value="AB_hydrolase_fold"/>
</dbReference>
<organism evidence="4 5">
    <name type="scientific">Exophiala sideris</name>
    <dbReference type="NCBI Taxonomy" id="1016849"/>
    <lineage>
        <taxon>Eukaryota</taxon>
        <taxon>Fungi</taxon>
        <taxon>Dikarya</taxon>
        <taxon>Ascomycota</taxon>
        <taxon>Pezizomycotina</taxon>
        <taxon>Eurotiomycetes</taxon>
        <taxon>Chaetothyriomycetidae</taxon>
        <taxon>Chaetothyriales</taxon>
        <taxon>Herpotrichiellaceae</taxon>
        <taxon>Exophiala</taxon>
    </lineage>
</organism>
<accession>A0A0D1YNS2</accession>
<evidence type="ECO:0000259" key="3">
    <source>
        <dbReference type="Pfam" id="PF00561"/>
    </source>
</evidence>
<dbReference type="SUPFAM" id="SSF53474">
    <property type="entry name" value="alpha/beta-Hydrolases"/>
    <property type="match status" value="1"/>
</dbReference>
<dbReference type="Pfam" id="PF00561">
    <property type="entry name" value="Abhydrolase_1"/>
    <property type="match status" value="1"/>
</dbReference>
<dbReference type="GO" id="GO:0008233">
    <property type="term" value="F:peptidase activity"/>
    <property type="evidence" value="ECO:0007669"/>
    <property type="project" value="InterPro"/>
</dbReference>
<dbReference type="STRING" id="1016849.A0A0D1YNS2"/>
<evidence type="ECO:0000256" key="1">
    <source>
        <dbReference type="ARBA" id="ARBA00010088"/>
    </source>
</evidence>
<feature type="domain" description="AB hydrolase-1" evidence="3">
    <location>
        <begin position="72"/>
        <end position="237"/>
    </location>
</feature>
<evidence type="ECO:0000313" key="5">
    <source>
        <dbReference type="Proteomes" id="UP000053599"/>
    </source>
</evidence>
<dbReference type="GO" id="GO:0006508">
    <property type="term" value="P:proteolysis"/>
    <property type="evidence" value="ECO:0007669"/>
    <property type="project" value="InterPro"/>
</dbReference>
<dbReference type="OrthoDB" id="1898734at2759"/>
<comment type="similarity">
    <text evidence="1">Belongs to the peptidase S33 family.</text>
</comment>